<dbReference type="Proteomes" id="UP000810292">
    <property type="component" value="Unassembled WGS sequence"/>
</dbReference>
<evidence type="ECO:0000313" key="1">
    <source>
        <dbReference type="EMBL" id="MBO8469064.1"/>
    </source>
</evidence>
<comment type="caution">
    <text evidence="1">The sequence shown here is derived from an EMBL/GenBank/DDBJ whole genome shotgun (WGS) entry which is preliminary data.</text>
</comment>
<sequence>MAEIDREIMSHAITGHNDIAHALGNIRNLHGLWYTIIQNTYSRKLWIDYDVDITEEYDKEKLAKDVLDEIDAFAGKIVKKHAVITHGGTHILLAAANNGTAFSKEFNPETLLKYLQSSFDDKTKEIIINRNGMIPLPGTMQGGFPVHFIC</sequence>
<name>A0A9D9IAK6_9SPIO</name>
<reference evidence="1" key="2">
    <citation type="journal article" date="2021" name="PeerJ">
        <title>Extensive microbial diversity within the chicken gut microbiome revealed by metagenomics and culture.</title>
        <authorList>
            <person name="Gilroy R."/>
            <person name="Ravi A."/>
            <person name="Getino M."/>
            <person name="Pursley I."/>
            <person name="Horton D.L."/>
            <person name="Alikhan N.F."/>
            <person name="Baker D."/>
            <person name="Gharbi K."/>
            <person name="Hall N."/>
            <person name="Watson M."/>
            <person name="Adriaenssens E.M."/>
            <person name="Foster-Nyarko E."/>
            <person name="Jarju S."/>
            <person name="Secka A."/>
            <person name="Antonio M."/>
            <person name="Oren A."/>
            <person name="Chaudhuri R.R."/>
            <person name="La Ragione R."/>
            <person name="Hildebrand F."/>
            <person name="Pallen M.J."/>
        </authorList>
    </citation>
    <scope>NUCLEOTIDE SEQUENCE</scope>
    <source>
        <strain evidence="1">14700</strain>
    </source>
</reference>
<protein>
    <submittedName>
        <fullName evidence="1">Uncharacterized protein</fullName>
    </submittedName>
</protein>
<proteinExistence type="predicted"/>
<evidence type="ECO:0000313" key="2">
    <source>
        <dbReference type="Proteomes" id="UP000810292"/>
    </source>
</evidence>
<dbReference type="AlphaFoldDB" id="A0A9D9IAK6"/>
<organism evidence="1 2">
    <name type="scientific">Candidatus Ornithospirochaeta stercoravium</name>
    <dbReference type="NCBI Taxonomy" id="2840897"/>
    <lineage>
        <taxon>Bacteria</taxon>
        <taxon>Pseudomonadati</taxon>
        <taxon>Spirochaetota</taxon>
        <taxon>Spirochaetia</taxon>
        <taxon>Spirochaetales</taxon>
        <taxon>Spirochaetaceae</taxon>
        <taxon>Spirochaetaceae incertae sedis</taxon>
        <taxon>Candidatus Ornithospirochaeta</taxon>
    </lineage>
</organism>
<gene>
    <name evidence="1" type="ORF">IAA72_04705</name>
</gene>
<dbReference type="EMBL" id="JADIMF010000073">
    <property type="protein sequence ID" value="MBO8469064.1"/>
    <property type="molecule type" value="Genomic_DNA"/>
</dbReference>
<accession>A0A9D9IAK6</accession>
<reference evidence="1" key="1">
    <citation type="submission" date="2020-10" db="EMBL/GenBank/DDBJ databases">
        <authorList>
            <person name="Gilroy R."/>
        </authorList>
    </citation>
    <scope>NUCLEOTIDE SEQUENCE</scope>
    <source>
        <strain evidence="1">14700</strain>
    </source>
</reference>